<keyword evidence="2" id="KW-0342">GTP-binding</keyword>
<evidence type="ECO:0000313" key="4">
    <source>
        <dbReference type="EMBL" id="KAF6137430.1"/>
    </source>
</evidence>
<dbReference type="Pfam" id="PF00009">
    <property type="entry name" value="GTP_EFTU"/>
    <property type="match status" value="1"/>
</dbReference>
<keyword evidence="1" id="KW-0547">Nucleotide-binding</keyword>
<reference evidence="4 5" key="1">
    <citation type="journal article" date="2020" name="IScience">
        <title>Genome Sequencing of the Endangered Kingdonia uniflora (Circaeasteraceae, Ranunculales) Reveals Potential Mechanisms of Evolutionary Specialization.</title>
        <authorList>
            <person name="Sun Y."/>
            <person name="Deng T."/>
            <person name="Zhang A."/>
            <person name="Moore M.J."/>
            <person name="Landis J.B."/>
            <person name="Lin N."/>
            <person name="Zhang H."/>
            <person name="Zhang X."/>
            <person name="Huang J."/>
            <person name="Zhang X."/>
            <person name="Sun H."/>
            <person name="Wang H."/>
        </authorList>
    </citation>
    <scope>NUCLEOTIDE SEQUENCE [LARGE SCALE GENOMIC DNA]</scope>
    <source>
        <strain evidence="4">TB1705</strain>
        <tissue evidence="4">Leaf</tissue>
    </source>
</reference>
<comment type="caution">
    <text evidence="4">The sequence shown here is derived from an EMBL/GenBank/DDBJ whole genome shotgun (WGS) entry which is preliminary data.</text>
</comment>
<proteinExistence type="predicted"/>
<organism evidence="4 5">
    <name type="scientific">Kingdonia uniflora</name>
    <dbReference type="NCBI Taxonomy" id="39325"/>
    <lineage>
        <taxon>Eukaryota</taxon>
        <taxon>Viridiplantae</taxon>
        <taxon>Streptophyta</taxon>
        <taxon>Embryophyta</taxon>
        <taxon>Tracheophyta</taxon>
        <taxon>Spermatophyta</taxon>
        <taxon>Magnoliopsida</taxon>
        <taxon>Ranunculales</taxon>
        <taxon>Circaeasteraceae</taxon>
        <taxon>Kingdonia</taxon>
    </lineage>
</organism>
<dbReference type="PANTHER" id="PTHR23115">
    <property type="entry name" value="TRANSLATION FACTOR"/>
    <property type="match status" value="1"/>
</dbReference>
<evidence type="ECO:0000259" key="3">
    <source>
        <dbReference type="Pfam" id="PF00009"/>
    </source>
</evidence>
<dbReference type="InterPro" id="IPR027417">
    <property type="entry name" value="P-loop_NTPase"/>
</dbReference>
<dbReference type="Gene3D" id="3.40.50.300">
    <property type="entry name" value="P-loop containing nucleotide triphosphate hydrolases"/>
    <property type="match status" value="1"/>
</dbReference>
<sequence length="97" mass="10526">MDEEYGGVGNSEGHKTLYIEDAAGWRTHKATDNGDKATIIDTPGHHDFIKNMIIGTSQADCTILIIDSTTGLEAGISKDGQTHEHALAFTLRVKQMI</sequence>
<name>A0A7J7L483_9MAGN</name>
<dbReference type="PRINTS" id="PR00315">
    <property type="entry name" value="ELONGATNFCT"/>
</dbReference>
<feature type="domain" description="Tr-type G" evidence="3">
    <location>
        <begin position="33"/>
        <end position="93"/>
    </location>
</feature>
<dbReference type="Proteomes" id="UP000541444">
    <property type="component" value="Unassembled WGS sequence"/>
</dbReference>
<evidence type="ECO:0000256" key="1">
    <source>
        <dbReference type="ARBA" id="ARBA00022741"/>
    </source>
</evidence>
<dbReference type="AlphaFoldDB" id="A0A7J7L483"/>
<dbReference type="EMBL" id="JACGCM010002657">
    <property type="protein sequence ID" value="KAF6137430.1"/>
    <property type="molecule type" value="Genomic_DNA"/>
</dbReference>
<dbReference type="GO" id="GO:0005525">
    <property type="term" value="F:GTP binding"/>
    <property type="evidence" value="ECO:0007669"/>
    <property type="project" value="UniProtKB-KW"/>
</dbReference>
<accession>A0A7J7L483</accession>
<dbReference type="InterPro" id="IPR050100">
    <property type="entry name" value="TRAFAC_GTPase_members"/>
</dbReference>
<dbReference type="InterPro" id="IPR000795">
    <property type="entry name" value="T_Tr_GTP-bd_dom"/>
</dbReference>
<dbReference type="OrthoDB" id="342024at2759"/>
<dbReference type="GO" id="GO:0003924">
    <property type="term" value="F:GTPase activity"/>
    <property type="evidence" value="ECO:0007669"/>
    <property type="project" value="InterPro"/>
</dbReference>
<protein>
    <recommendedName>
        <fullName evidence="3">Tr-type G domain-containing protein</fullName>
    </recommendedName>
</protein>
<dbReference type="SUPFAM" id="SSF52540">
    <property type="entry name" value="P-loop containing nucleoside triphosphate hydrolases"/>
    <property type="match status" value="1"/>
</dbReference>
<evidence type="ECO:0000256" key="2">
    <source>
        <dbReference type="ARBA" id="ARBA00023134"/>
    </source>
</evidence>
<evidence type="ECO:0000313" key="5">
    <source>
        <dbReference type="Proteomes" id="UP000541444"/>
    </source>
</evidence>
<gene>
    <name evidence="4" type="ORF">GIB67_009906</name>
</gene>
<keyword evidence="5" id="KW-1185">Reference proteome</keyword>